<dbReference type="RefSeq" id="WP_125647734.1">
    <property type="nucleotide sequence ID" value="NZ_JBHTOH010000016.1"/>
</dbReference>
<keyword evidence="4" id="KW-1185">Reference proteome</keyword>
<organism evidence="3 4">
    <name type="scientific">Lapidilactobacillus gannanensis</name>
    <dbReference type="NCBI Taxonomy" id="2486002"/>
    <lineage>
        <taxon>Bacteria</taxon>
        <taxon>Bacillati</taxon>
        <taxon>Bacillota</taxon>
        <taxon>Bacilli</taxon>
        <taxon>Lactobacillales</taxon>
        <taxon>Lactobacillaceae</taxon>
        <taxon>Lapidilactobacillus</taxon>
    </lineage>
</organism>
<feature type="domain" description="Flavodoxin-like fold" evidence="2">
    <location>
        <begin position="1"/>
        <end position="167"/>
    </location>
</feature>
<evidence type="ECO:0000313" key="4">
    <source>
        <dbReference type="Proteomes" id="UP001597191"/>
    </source>
</evidence>
<evidence type="ECO:0000313" key="3">
    <source>
        <dbReference type="EMBL" id="MFD1410540.1"/>
    </source>
</evidence>
<dbReference type="InterPro" id="IPR029039">
    <property type="entry name" value="Flavoprotein-like_sf"/>
</dbReference>
<evidence type="ECO:0000259" key="2">
    <source>
        <dbReference type="Pfam" id="PF02525"/>
    </source>
</evidence>
<dbReference type="PANTHER" id="PTHR47307:SF1">
    <property type="entry name" value="GLUTATHIONE-REGULATED POTASSIUM-EFFLUX SYSTEM ANCILLARY PROTEIN KEFG"/>
    <property type="match status" value="1"/>
</dbReference>
<protein>
    <submittedName>
        <fullName evidence="3">NAD(P)H-dependent oxidoreductase</fullName>
        <ecNumber evidence="3">1.-.-.-</ecNumber>
    </submittedName>
</protein>
<dbReference type="SUPFAM" id="SSF52218">
    <property type="entry name" value="Flavoproteins"/>
    <property type="match status" value="1"/>
</dbReference>
<reference evidence="4" key="1">
    <citation type="journal article" date="2019" name="Int. J. Syst. Evol. Microbiol.">
        <title>The Global Catalogue of Microorganisms (GCM) 10K type strain sequencing project: providing services to taxonomists for standard genome sequencing and annotation.</title>
        <authorList>
            <consortium name="The Broad Institute Genomics Platform"/>
            <consortium name="The Broad Institute Genome Sequencing Center for Infectious Disease"/>
            <person name="Wu L."/>
            <person name="Ma J."/>
        </authorList>
    </citation>
    <scope>NUCLEOTIDE SEQUENCE [LARGE SCALE GENOMIC DNA]</scope>
    <source>
        <strain evidence="4">CCM 8937</strain>
    </source>
</reference>
<proteinExistence type="predicted"/>
<dbReference type="PANTHER" id="PTHR47307">
    <property type="entry name" value="GLUTATHIONE-REGULATED POTASSIUM-EFFLUX SYSTEM ANCILLARY PROTEIN KEFG"/>
    <property type="match status" value="1"/>
</dbReference>
<dbReference type="InterPro" id="IPR046980">
    <property type="entry name" value="KefG/KefF"/>
</dbReference>
<comment type="caution">
    <text evidence="3">The sequence shown here is derived from an EMBL/GenBank/DDBJ whole genome shotgun (WGS) entry which is preliminary data.</text>
</comment>
<sequence length="232" mass="26790">MQTLIIVAHPEVDNSPTQQFLQASLPVTNNDAVTWHDLNAIFTETGWQRETELALLKKAERIIWQFPLYWYSAPAILKQWQDAIFTGEVSQYEFLAGKELGLVVSVGERLTSYQAGAREQFTLSEILRPYQAFAQKLDWRYLPPLVIEQFGYLTEPAKQQLLIDYQQFLTLAQPATFAQKGQWLLAQLQQVTTNAKLTQETLTLVQEQLMTQLADYQELQSQLQEIRRGEHD</sequence>
<dbReference type="Pfam" id="PF02525">
    <property type="entry name" value="Flavodoxin_2"/>
    <property type="match status" value="1"/>
</dbReference>
<accession>A0ABW4BLS6</accession>
<dbReference type="EC" id="1.-.-.-" evidence="3"/>
<dbReference type="Proteomes" id="UP001597191">
    <property type="component" value="Unassembled WGS sequence"/>
</dbReference>
<evidence type="ECO:0000256" key="1">
    <source>
        <dbReference type="ARBA" id="ARBA00023002"/>
    </source>
</evidence>
<dbReference type="InterPro" id="IPR003680">
    <property type="entry name" value="Flavodoxin_fold"/>
</dbReference>
<dbReference type="Gene3D" id="3.40.50.360">
    <property type="match status" value="1"/>
</dbReference>
<dbReference type="GO" id="GO:0016491">
    <property type="term" value="F:oxidoreductase activity"/>
    <property type="evidence" value="ECO:0007669"/>
    <property type="project" value="UniProtKB-KW"/>
</dbReference>
<gene>
    <name evidence="3" type="ORF">ACFQ4R_02730</name>
</gene>
<dbReference type="EMBL" id="JBHTOH010000016">
    <property type="protein sequence ID" value="MFD1410540.1"/>
    <property type="molecule type" value="Genomic_DNA"/>
</dbReference>
<keyword evidence="1 3" id="KW-0560">Oxidoreductase</keyword>
<name>A0ABW4BLS6_9LACO</name>